<gene>
    <name evidence="6 7" type="primary">purS</name>
    <name evidence="7" type="ORF">ENO39_03170</name>
    <name evidence="8" type="ORF">IOK49_03590</name>
</gene>
<evidence type="ECO:0000256" key="4">
    <source>
        <dbReference type="ARBA" id="ARBA00022755"/>
    </source>
</evidence>
<evidence type="ECO:0000256" key="5">
    <source>
        <dbReference type="ARBA" id="ARBA00022840"/>
    </source>
</evidence>
<comment type="catalytic activity">
    <reaction evidence="6">
        <text>N(2)-formyl-N(1)-(5-phospho-beta-D-ribosyl)glycinamide + L-glutamine + ATP + H2O = 2-formamido-N(1)-(5-O-phospho-beta-D-ribosyl)acetamidine + L-glutamate + ADP + phosphate + H(+)</text>
        <dbReference type="Rhea" id="RHEA:17129"/>
        <dbReference type="ChEBI" id="CHEBI:15377"/>
        <dbReference type="ChEBI" id="CHEBI:15378"/>
        <dbReference type="ChEBI" id="CHEBI:29985"/>
        <dbReference type="ChEBI" id="CHEBI:30616"/>
        <dbReference type="ChEBI" id="CHEBI:43474"/>
        <dbReference type="ChEBI" id="CHEBI:58359"/>
        <dbReference type="ChEBI" id="CHEBI:147286"/>
        <dbReference type="ChEBI" id="CHEBI:147287"/>
        <dbReference type="ChEBI" id="CHEBI:456216"/>
        <dbReference type="EC" id="6.3.5.3"/>
    </reaction>
</comment>
<dbReference type="GO" id="GO:0005737">
    <property type="term" value="C:cytoplasm"/>
    <property type="evidence" value="ECO:0007669"/>
    <property type="project" value="UniProtKB-SubCell"/>
</dbReference>
<keyword evidence="2 6" id="KW-0436">Ligase</keyword>
<keyword evidence="5 6" id="KW-0067">ATP-binding</keyword>
<evidence type="ECO:0000313" key="7">
    <source>
        <dbReference type="EMBL" id="HEW64038.1"/>
    </source>
</evidence>
<dbReference type="Pfam" id="PF02700">
    <property type="entry name" value="PurS"/>
    <property type="match status" value="1"/>
</dbReference>
<dbReference type="PANTHER" id="PTHR34696:SF1">
    <property type="entry name" value="PHOSPHORIBOSYLFORMYLGLYCINAMIDINE SYNTHASE SUBUNIT PURS"/>
    <property type="match status" value="1"/>
</dbReference>
<dbReference type="AlphaFoldDB" id="A0A7C2ZRS8"/>
<comment type="function">
    <text evidence="6">Part of the phosphoribosylformylglycinamidine synthase complex involved in the purines biosynthetic pathway. Catalyzes the ATP-dependent conversion of formylglycinamide ribonucleotide (FGAR) and glutamine to yield formylglycinamidine ribonucleotide (FGAM) and glutamate. The FGAM synthase complex is composed of three subunits. PurQ produces an ammonia molecule by converting glutamine to glutamate. PurL transfers the ammonia molecule to FGAR to form FGAM in an ATP-dependent manner. PurS interacts with PurQ and PurL and is thought to assist in the transfer of the ammonia molecule from PurQ to PurL.</text>
</comment>
<sequence>MFRLGLYKVEVIITYRKELRDPESEIIHKDLILKKGYANVKKVTTGKYFSMLVESDTKENAISTVRELCEKLRIYNPIAQEIEVFVRE</sequence>
<dbReference type="EMBL" id="JADEZV010000002">
    <property type="protein sequence ID" value="MBE9391162.1"/>
    <property type="molecule type" value="Genomic_DNA"/>
</dbReference>
<dbReference type="SUPFAM" id="SSF82697">
    <property type="entry name" value="PurS-like"/>
    <property type="match status" value="1"/>
</dbReference>
<keyword evidence="1 6" id="KW-0963">Cytoplasm</keyword>
<evidence type="ECO:0000256" key="1">
    <source>
        <dbReference type="ARBA" id="ARBA00022490"/>
    </source>
</evidence>
<evidence type="ECO:0000256" key="6">
    <source>
        <dbReference type="HAMAP-Rule" id="MF_01926"/>
    </source>
</evidence>
<dbReference type="Proteomes" id="UP000886076">
    <property type="component" value="Unassembled WGS sequence"/>
</dbReference>
<evidence type="ECO:0000256" key="2">
    <source>
        <dbReference type="ARBA" id="ARBA00022598"/>
    </source>
</evidence>
<reference evidence="8" key="2">
    <citation type="submission" date="2020-10" db="EMBL/GenBank/DDBJ databases">
        <title>Fervidococcus fontis strain 3639Fd - the first crenarchaeon capable of growth on lipids.</title>
        <authorList>
            <person name="Kochetkova T.V."/>
            <person name="Elcheninov A.G."/>
            <person name="Toschakov S.V."/>
            <person name="Kublanov I.V."/>
        </authorList>
    </citation>
    <scope>NUCLEOTIDE SEQUENCE</scope>
    <source>
        <strain evidence="8">3639Fd</strain>
    </source>
</reference>
<dbReference type="GO" id="GO:0004642">
    <property type="term" value="F:phosphoribosylformylglycinamidine synthase activity"/>
    <property type="evidence" value="ECO:0007669"/>
    <property type="project" value="UniProtKB-UniRule"/>
</dbReference>
<evidence type="ECO:0000313" key="8">
    <source>
        <dbReference type="EMBL" id="MBE9391162.1"/>
    </source>
</evidence>
<comment type="pathway">
    <text evidence="6">Purine metabolism; IMP biosynthesis via de novo pathway; 5-amino-1-(5-phospho-D-ribosyl)imidazole from N(2)-formyl-N(1)-(5-phospho-D-ribosyl)glycinamide: step 1/2.</text>
</comment>
<accession>A0A7C2ZRS8</accession>
<keyword evidence="3 6" id="KW-0547">Nucleotide-binding</keyword>
<comment type="subcellular location">
    <subcellularLocation>
        <location evidence="6">Cytoplasm</location>
    </subcellularLocation>
</comment>
<evidence type="ECO:0000256" key="3">
    <source>
        <dbReference type="ARBA" id="ARBA00022741"/>
    </source>
</evidence>
<organism evidence="7">
    <name type="scientific">Fervidicoccus fontis</name>
    <dbReference type="NCBI Taxonomy" id="683846"/>
    <lineage>
        <taxon>Archaea</taxon>
        <taxon>Thermoproteota</taxon>
        <taxon>Thermoprotei</taxon>
        <taxon>Fervidicoccales</taxon>
        <taxon>Fervidicoccaceae</taxon>
        <taxon>Fervidicoccus</taxon>
    </lineage>
</organism>
<reference evidence="7" key="1">
    <citation type="journal article" date="2020" name="mSystems">
        <title>Genome- and Community-Level Interaction Insights into Carbon Utilization and Element Cycling Functions of Hydrothermarchaeota in Hydrothermal Sediment.</title>
        <authorList>
            <person name="Zhou Z."/>
            <person name="Liu Y."/>
            <person name="Xu W."/>
            <person name="Pan J."/>
            <person name="Luo Z.H."/>
            <person name="Li M."/>
        </authorList>
    </citation>
    <scope>NUCLEOTIDE SEQUENCE [LARGE SCALE GENOMIC DNA]</scope>
    <source>
        <strain evidence="7">SpSt-1261</strain>
    </source>
</reference>
<dbReference type="UniPathway" id="UPA00074">
    <property type="reaction ID" value="UER00128"/>
</dbReference>
<dbReference type="EMBL" id="DSFH01000046">
    <property type="protein sequence ID" value="HEW64038.1"/>
    <property type="molecule type" value="Genomic_DNA"/>
</dbReference>
<dbReference type="HAMAP" id="MF_01926">
    <property type="entry name" value="PurS"/>
    <property type="match status" value="1"/>
</dbReference>
<dbReference type="InterPro" id="IPR003850">
    <property type="entry name" value="PurS"/>
</dbReference>
<dbReference type="NCBIfam" id="TIGR00302">
    <property type="entry name" value="phosphoribosylformylglycinamidine synthase subunit PurS"/>
    <property type="match status" value="1"/>
</dbReference>
<comment type="caution">
    <text evidence="7">The sequence shown here is derived from an EMBL/GenBank/DDBJ whole genome shotgun (WGS) entry which is preliminary data.</text>
</comment>
<protein>
    <recommendedName>
        <fullName evidence="6">Phosphoribosylformylglycinamidine synthase subunit PurS</fullName>
        <shortName evidence="6">FGAM synthase</shortName>
        <ecNumber evidence="6">6.3.5.3</ecNumber>
    </recommendedName>
    <alternativeName>
        <fullName evidence="6">Formylglycinamide ribonucleotide amidotransferase subunit III</fullName>
        <shortName evidence="6">FGAR amidotransferase III</shortName>
        <shortName evidence="6">FGAR-AT III</shortName>
    </alternativeName>
    <alternativeName>
        <fullName evidence="6">Phosphoribosylformylglycinamidine synthase subunit III</fullName>
    </alternativeName>
</protein>
<dbReference type="PANTHER" id="PTHR34696">
    <property type="entry name" value="PHOSPHORIBOSYLFORMYLGLYCINAMIDINE SYNTHASE SUBUNIT PURS"/>
    <property type="match status" value="1"/>
</dbReference>
<dbReference type="GO" id="GO:0005524">
    <property type="term" value="F:ATP binding"/>
    <property type="evidence" value="ECO:0007669"/>
    <property type="project" value="UniProtKB-UniRule"/>
</dbReference>
<dbReference type="Proteomes" id="UP000652307">
    <property type="component" value="Unassembled WGS sequence"/>
</dbReference>
<dbReference type="Gene3D" id="3.30.1280.10">
    <property type="entry name" value="Phosphoribosylformylglycinamidine synthase subunit PurS"/>
    <property type="match status" value="1"/>
</dbReference>
<proteinExistence type="inferred from homology"/>
<dbReference type="GO" id="GO:0006189">
    <property type="term" value="P:'de novo' IMP biosynthetic process"/>
    <property type="evidence" value="ECO:0007669"/>
    <property type="project" value="UniProtKB-UniRule"/>
</dbReference>
<comment type="similarity">
    <text evidence="6">Belongs to the PurS family.</text>
</comment>
<comment type="subunit">
    <text evidence="6">Part of the FGAM synthase complex composed of 1 PurL, 1 PurQ and 2 PurS subunits.</text>
</comment>
<name>A0A7C2ZRS8_9CREN</name>
<dbReference type="InterPro" id="IPR036604">
    <property type="entry name" value="PurS-like_sf"/>
</dbReference>
<keyword evidence="4 6" id="KW-0658">Purine biosynthesis</keyword>
<dbReference type="EC" id="6.3.5.3" evidence="6"/>